<evidence type="ECO:0000256" key="3">
    <source>
        <dbReference type="ARBA" id="ARBA00022448"/>
    </source>
</evidence>
<evidence type="ECO:0000313" key="11">
    <source>
        <dbReference type="Proteomes" id="UP000252680"/>
    </source>
</evidence>
<keyword evidence="11" id="KW-1185">Reference proteome</keyword>
<dbReference type="InterPro" id="IPR027417">
    <property type="entry name" value="P-loop_NTPase"/>
</dbReference>
<sequence length="255" mass="27862">MKDDPGTSVMPRPVALQARALSRYHGDFTVLDGIDLEIRKGEKIAILGPSGAGKSTLIRCFNRIEVHDSGTLSINGQVIDRNTDLVKLRGMVGLVFQDYNLFPHLSVLDNCTLAPRIVRNAAPVDARNLALEFLEKVGIAEQAGKYPAQLSGGQQQRVAIARALCMQPEIMLFDEPTAALDPEAISDVKNIINDLCAAGITTVFVTHEMGFARHVADRVMFMDCGKILETAPATSFFHSPDSPRARAFLDRMLCL</sequence>
<dbReference type="InterPro" id="IPR030679">
    <property type="entry name" value="ABC_ATPase_HisP-typ"/>
</dbReference>
<evidence type="ECO:0000313" key="10">
    <source>
        <dbReference type="EMBL" id="RBM08778.1"/>
    </source>
</evidence>
<evidence type="ECO:0000256" key="6">
    <source>
        <dbReference type="ARBA" id="ARBA00022840"/>
    </source>
</evidence>
<evidence type="ECO:0000256" key="4">
    <source>
        <dbReference type="ARBA" id="ARBA00022475"/>
    </source>
</evidence>
<keyword evidence="8" id="KW-0472">Membrane</keyword>
<dbReference type="GO" id="GO:0005886">
    <property type="term" value="C:plasma membrane"/>
    <property type="evidence" value="ECO:0007669"/>
    <property type="project" value="UniProtKB-SubCell"/>
</dbReference>
<name>A0A365Z157_9PROT</name>
<dbReference type="RefSeq" id="WP_113595063.1">
    <property type="nucleotide sequence ID" value="NZ_QEXL01000003.1"/>
</dbReference>
<dbReference type="PROSITE" id="PS50893">
    <property type="entry name" value="ABC_TRANSPORTER_2"/>
    <property type="match status" value="1"/>
</dbReference>
<proteinExistence type="inferred from homology"/>
<dbReference type="GO" id="GO:0016887">
    <property type="term" value="F:ATP hydrolysis activity"/>
    <property type="evidence" value="ECO:0007669"/>
    <property type="project" value="InterPro"/>
</dbReference>
<dbReference type="GO" id="GO:0015424">
    <property type="term" value="F:ABC-type amino acid transporter activity"/>
    <property type="evidence" value="ECO:0007669"/>
    <property type="project" value="InterPro"/>
</dbReference>
<comment type="similarity">
    <text evidence="2">Belongs to the ABC transporter superfamily.</text>
</comment>
<evidence type="ECO:0000256" key="1">
    <source>
        <dbReference type="ARBA" id="ARBA00004202"/>
    </source>
</evidence>
<dbReference type="SUPFAM" id="SSF52540">
    <property type="entry name" value="P-loop containing nucleoside triphosphate hydrolases"/>
    <property type="match status" value="1"/>
</dbReference>
<dbReference type="InterPro" id="IPR003593">
    <property type="entry name" value="AAA+_ATPase"/>
</dbReference>
<evidence type="ECO:0000256" key="7">
    <source>
        <dbReference type="ARBA" id="ARBA00022970"/>
    </source>
</evidence>
<dbReference type="AlphaFoldDB" id="A0A365Z157"/>
<dbReference type="Pfam" id="PF00005">
    <property type="entry name" value="ABC_tran"/>
    <property type="match status" value="1"/>
</dbReference>
<gene>
    <name evidence="10" type="primary">glnQ</name>
    <name evidence="10" type="ORF">NJLHNGOC_03150</name>
</gene>
<comment type="caution">
    <text evidence="10">The sequence shown here is derived from an EMBL/GenBank/DDBJ whole genome shotgun (WGS) entry which is preliminary data.</text>
</comment>
<dbReference type="InterPro" id="IPR017871">
    <property type="entry name" value="ABC_transporter-like_CS"/>
</dbReference>
<dbReference type="EMBL" id="QEXL01000003">
    <property type="protein sequence ID" value="RBM08778.1"/>
    <property type="molecule type" value="Genomic_DNA"/>
</dbReference>
<dbReference type="Gene3D" id="3.40.50.300">
    <property type="entry name" value="P-loop containing nucleotide triphosphate hydrolases"/>
    <property type="match status" value="1"/>
</dbReference>
<reference evidence="10 11" key="1">
    <citation type="submission" date="2018-05" db="EMBL/GenBank/DDBJ databases">
        <title>Komagataeibacter cocois sp. nov., for a novel cellulose- producing strain isolated from coconut milk.</title>
        <authorList>
            <person name="Liu L."/>
            <person name="Wang Y."/>
            <person name="Liu S."/>
            <person name="Bi J."/>
            <person name="Chen H."/>
            <person name="Deng J."/>
            <person name="Zhang C."/>
            <person name="Hu Q."/>
            <person name="Li C."/>
        </authorList>
    </citation>
    <scope>NUCLEOTIDE SEQUENCE [LARGE SCALE GENOMIC DNA]</scope>
    <source>
        <strain evidence="10 11">WE7</strain>
    </source>
</reference>
<protein>
    <submittedName>
        <fullName evidence="10">Glutamine ABC transporter ATP-binding protein</fullName>
    </submittedName>
</protein>
<dbReference type="PANTHER" id="PTHR43166">
    <property type="entry name" value="AMINO ACID IMPORT ATP-BINDING PROTEIN"/>
    <property type="match status" value="1"/>
</dbReference>
<evidence type="ECO:0000256" key="5">
    <source>
        <dbReference type="ARBA" id="ARBA00022741"/>
    </source>
</evidence>
<dbReference type="GO" id="GO:0005524">
    <property type="term" value="F:ATP binding"/>
    <property type="evidence" value="ECO:0007669"/>
    <property type="project" value="UniProtKB-KW"/>
</dbReference>
<keyword evidence="6 10" id="KW-0067">ATP-binding</keyword>
<keyword evidence="7" id="KW-0029">Amino-acid transport</keyword>
<evidence type="ECO:0000259" key="9">
    <source>
        <dbReference type="PROSITE" id="PS50893"/>
    </source>
</evidence>
<evidence type="ECO:0000256" key="8">
    <source>
        <dbReference type="ARBA" id="ARBA00023136"/>
    </source>
</evidence>
<dbReference type="PANTHER" id="PTHR43166:SF9">
    <property type="entry name" value="GLUTAMATE_ASPARTATE IMPORT ATP-BINDING PROTEIN GLTL"/>
    <property type="match status" value="1"/>
</dbReference>
<feature type="domain" description="ABC transporter" evidence="9">
    <location>
        <begin position="16"/>
        <end position="249"/>
    </location>
</feature>
<evidence type="ECO:0000256" key="2">
    <source>
        <dbReference type="ARBA" id="ARBA00005417"/>
    </source>
</evidence>
<dbReference type="CDD" id="cd03262">
    <property type="entry name" value="ABC_HisP_GlnQ"/>
    <property type="match status" value="1"/>
</dbReference>
<dbReference type="Proteomes" id="UP000252680">
    <property type="component" value="Unassembled WGS sequence"/>
</dbReference>
<dbReference type="InterPro" id="IPR003439">
    <property type="entry name" value="ABC_transporter-like_ATP-bd"/>
</dbReference>
<keyword evidence="5" id="KW-0547">Nucleotide-binding</keyword>
<keyword evidence="4" id="KW-1003">Cell membrane</keyword>
<keyword evidence="3" id="KW-0813">Transport</keyword>
<accession>A0A365Z157</accession>
<dbReference type="OrthoDB" id="9802264at2"/>
<dbReference type="InterPro" id="IPR050086">
    <property type="entry name" value="MetN_ABC_transporter-like"/>
</dbReference>
<dbReference type="PIRSF" id="PIRSF039085">
    <property type="entry name" value="ABC_ATPase_HisP"/>
    <property type="match status" value="1"/>
</dbReference>
<dbReference type="SMART" id="SM00382">
    <property type="entry name" value="AAA"/>
    <property type="match status" value="1"/>
</dbReference>
<comment type="subcellular location">
    <subcellularLocation>
        <location evidence="1">Cell membrane</location>
        <topology evidence="1">Peripheral membrane protein</topology>
    </subcellularLocation>
</comment>
<organism evidence="10 11">
    <name type="scientific">Novacetimonas cocois</name>
    <dbReference type="NCBI Taxonomy" id="1747507"/>
    <lineage>
        <taxon>Bacteria</taxon>
        <taxon>Pseudomonadati</taxon>
        <taxon>Pseudomonadota</taxon>
        <taxon>Alphaproteobacteria</taxon>
        <taxon>Acetobacterales</taxon>
        <taxon>Acetobacteraceae</taxon>
        <taxon>Novacetimonas</taxon>
    </lineage>
</organism>
<dbReference type="PROSITE" id="PS00211">
    <property type="entry name" value="ABC_TRANSPORTER_1"/>
    <property type="match status" value="1"/>
</dbReference>